<evidence type="ECO:0008006" key="3">
    <source>
        <dbReference type="Google" id="ProtNLM"/>
    </source>
</evidence>
<keyword evidence="2" id="KW-1185">Reference proteome</keyword>
<proteinExistence type="predicted"/>
<dbReference type="OrthoDB" id="979487at2"/>
<evidence type="ECO:0000313" key="1">
    <source>
        <dbReference type="EMBL" id="TCO09136.1"/>
    </source>
</evidence>
<dbReference type="RefSeq" id="WP_132432936.1">
    <property type="nucleotide sequence ID" value="NZ_SLWK01000003.1"/>
</dbReference>
<dbReference type="InterPro" id="IPR016024">
    <property type="entry name" value="ARM-type_fold"/>
</dbReference>
<protein>
    <recommendedName>
        <fullName evidence="3">HEAT repeat protein</fullName>
    </recommendedName>
</protein>
<reference evidence="1 2" key="1">
    <citation type="submission" date="2019-03" db="EMBL/GenBank/DDBJ databases">
        <title>Genomic Encyclopedia of Type Strains, Phase IV (KMG-IV): sequencing the most valuable type-strain genomes for metagenomic binning, comparative biology and taxonomic classification.</title>
        <authorList>
            <person name="Goeker M."/>
        </authorList>
    </citation>
    <scope>NUCLEOTIDE SEQUENCE [LARGE SCALE GENOMIC DNA]</scope>
    <source>
        <strain evidence="1 2">DSM 24179</strain>
    </source>
</reference>
<dbReference type="InterPro" id="IPR011989">
    <property type="entry name" value="ARM-like"/>
</dbReference>
<evidence type="ECO:0000313" key="2">
    <source>
        <dbReference type="Proteomes" id="UP000295221"/>
    </source>
</evidence>
<organism evidence="1 2">
    <name type="scientific">Natronoflexus pectinivorans</name>
    <dbReference type="NCBI Taxonomy" id="682526"/>
    <lineage>
        <taxon>Bacteria</taxon>
        <taxon>Pseudomonadati</taxon>
        <taxon>Bacteroidota</taxon>
        <taxon>Bacteroidia</taxon>
        <taxon>Marinilabiliales</taxon>
        <taxon>Marinilabiliaceae</taxon>
        <taxon>Natronoflexus</taxon>
    </lineage>
</organism>
<accession>A0A4R2GKN6</accession>
<dbReference type="Proteomes" id="UP000295221">
    <property type="component" value="Unassembled WGS sequence"/>
</dbReference>
<gene>
    <name evidence="1" type="ORF">EV194_10347</name>
</gene>
<sequence>MNWNKRIKELKSGEESKRIAKELSEQPEVIPTIIELIKNKEKKVAWRAAWILDNFSRQYSPMLIPYTDQFCEILISTPNQGVRRHLTNILCTIPAETIEDGRVVDACLQWITEEKSDIAVKANSMQLVANICRVYPELASEIIHVIEQGMENGSTGIKNRGKKIISTLEPLVISSIRQSYF</sequence>
<dbReference type="AlphaFoldDB" id="A0A4R2GKN6"/>
<comment type="caution">
    <text evidence="1">The sequence shown here is derived from an EMBL/GenBank/DDBJ whole genome shotgun (WGS) entry which is preliminary data.</text>
</comment>
<dbReference type="SUPFAM" id="SSF48371">
    <property type="entry name" value="ARM repeat"/>
    <property type="match status" value="1"/>
</dbReference>
<name>A0A4R2GKN6_9BACT</name>
<dbReference type="EMBL" id="SLWK01000003">
    <property type="protein sequence ID" value="TCO09136.1"/>
    <property type="molecule type" value="Genomic_DNA"/>
</dbReference>
<dbReference type="Gene3D" id="1.25.10.10">
    <property type="entry name" value="Leucine-rich Repeat Variant"/>
    <property type="match status" value="1"/>
</dbReference>